<dbReference type="Proteomes" id="UP000319486">
    <property type="component" value="Unassembled WGS sequence"/>
</dbReference>
<dbReference type="InterPro" id="IPR023650">
    <property type="entry name" value="Beta-lactam_class-A_AS"/>
</dbReference>
<feature type="signal peptide" evidence="1">
    <location>
        <begin position="1"/>
        <end position="22"/>
    </location>
</feature>
<evidence type="ECO:0000259" key="2">
    <source>
        <dbReference type="Pfam" id="PF00144"/>
    </source>
</evidence>
<keyword evidence="1" id="KW-0732">Signal</keyword>
<name>A0A502BWY1_9GAMM</name>
<comment type="caution">
    <text evidence="3">The sequence shown here is derived from an EMBL/GenBank/DDBJ whole genome shotgun (WGS) entry which is preliminary data.</text>
</comment>
<dbReference type="RefSeq" id="WP_140654909.1">
    <property type="nucleotide sequence ID" value="NZ_RCZB01000001.1"/>
</dbReference>
<dbReference type="Pfam" id="PF00144">
    <property type="entry name" value="Beta-lactamase"/>
    <property type="match status" value="1"/>
</dbReference>
<accession>A0A502BWY1</accession>
<proteinExistence type="predicted"/>
<evidence type="ECO:0000256" key="1">
    <source>
        <dbReference type="SAM" id="SignalP"/>
    </source>
</evidence>
<dbReference type="Gene3D" id="3.40.710.10">
    <property type="entry name" value="DD-peptidase/beta-lactamase superfamily"/>
    <property type="match status" value="1"/>
</dbReference>
<feature type="domain" description="Beta-lactamase-related" evidence="2">
    <location>
        <begin position="44"/>
        <end position="350"/>
    </location>
</feature>
<keyword evidence="3" id="KW-0378">Hydrolase</keyword>
<dbReference type="InterPro" id="IPR012338">
    <property type="entry name" value="Beta-lactam/transpept-like"/>
</dbReference>
<gene>
    <name evidence="3" type="ORF">EAH88_16555</name>
</gene>
<dbReference type="InterPro" id="IPR050491">
    <property type="entry name" value="AmpC-like"/>
</dbReference>
<reference evidence="3 4" key="1">
    <citation type="journal article" date="2019" name="Environ. Microbiol.">
        <title>Species interactions and distinct microbial communities in high Arctic permafrost affected cryosols are associated with the CH4 and CO2 gas fluxes.</title>
        <authorList>
            <person name="Altshuler I."/>
            <person name="Hamel J."/>
            <person name="Turney S."/>
            <person name="Magnuson E."/>
            <person name="Levesque R."/>
            <person name="Greer C."/>
            <person name="Whyte L.G."/>
        </authorList>
    </citation>
    <scope>NUCLEOTIDE SEQUENCE [LARGE SCALE GENOMIC DNA]</scope>
    <source>
        <strain evidence="3 4">S13Y</strain>
    </source>
</reference>
<dbReference type="SUPFAM" id="SSF56601">
    <property type="entry name" value="beta-lactamase/transpeptidase-like"/>
    <property type="match status" value="1"/>
</dbReference>
<sequence>MRSPLLFIALAVAGALPTSMLAQTPASPAEVTHYAERLMAATYRPDAPGAAVLVARGDEVLFRGARGLANVTTGAPLTADAVFRIGSVSKQFAAAGLLKLVEAGKVSLDDPLTKYVPGFPNGEHITVLELLNHTSGVKNYTSIAAWRASPIEKDLSTAQTIAIFENAKADFAPGSDWSYSNSGYVLVGAVIEAASGQSWHDYLRDALFQPLGLTHTGYGADPRFAAQQVDGYSLDDGKVVPAKVISMTIPHAAGALVSTVDDLLKWNRALHEGRVLRNPSYARMITPVGKARAAKYGFGIELATVRGRPMLEHSGGIFGFESMLEYVQGPDISVVVLQNNDSNDDYKGPDMIARKLAAAALGEPYPEATAIPMDMATIKQFEGVYRIDDTSARVLRVVDGKLTAQRTGGERSALIPIARDEFLYSDGLNRITMQRDAAGAITAMRFFADGEPPGTLVARSREPLPTARQEVPLRREALERVLGTYAAGAAHLKVFMESNQVKAQMGGQPAVDIFAESPDHFFLTVVDATLAFAPGKGSAATVTLSQPGHTTEFRRLP</sequence>
<keyword evidence="4" id="KW-1185">Reference proteome</keyword>
<dbReference type="GO" id="GO:0016787">
    <property type="term" value="F:hydrolase activity"/>
    <property type="evidence" value="ECO:0007669"/>
    <property type="project" value="UniProtKB-KW"/>
</dbReference>
<feature type="chain" id="PRO_5030107198" evidence="1">
    <location>
        <begin position="23"/>
        <end position="557"/>
    </location>
</feature>
<dbReference type="EMBL" id="RCZO01000011">
    <property type="protein sequence ID" value="TPG04978.1"/>
    <property type="molecule type" value="Genomic_DNA"/>
</dbReference>
<dbReference type="AlphaFoldDB" id="A0A502BWY1"/>
<dbReference type="PANTHER" id="PTHR46825:SF9">
    <property type="entry name" value="BETA-LACTAMASE-RELATED DOMAIN-CONTAINING PROTEIN"/>
    <property type="match status" value="1"/>
</dbReference>
<dbReference type="PROSITE" id="PS00146">
    <property type="entry name" value="BETA_LACTAMASE_A"/>
    <property type="match status" value="1"/>
</dbReference>
<protein>
    <submittedName>
        <fullName evidence="3">Class A beta-lactamase-related serine hydrolase</fullName>
    </submittedName>
</protein>
<dbReference type="InterPro" id="IPR001466">
    <property type="entry name" value="Beta-lactam-related"/>
</dbReference>
<dbReference type="PANTHER" id="PTHR46825">
    <property type="entry name" value="D-ALANYL-D-ALANINE-CARBOXYPEPTIDASE/ENDOPEPTIDASE AMPH"/>
    <property type="match status" value="1"/>
</dbReference>
<evidence type="ECO:0000313" key="4">
    <source>
        <dbReference type="Proteomes" id="UP000319486"/>
    </source>
</evidence>
<evidence type="ECO:0000313" key="3">
    <source>
        <dbReference type="EMBL" id="TPG04978.1"/>
    </source>
</evidence>
<dbReference type="OrthoDB" id="9799367at2"/>
<organism evidence="3 4">
    <name type="scientific">Rhodanobacter glycinis</name>
    <dbReference type="NCBI Taxonomy" id="582702"/>
    <lineage>
        <taxon>Bacteria</taxon>
        <taxon>Pseudomonadati</taxon>
        <taxon>Pseudomonadota</taxon>
        <taxon>Gammaproteobacteria</taxon>
        <taxon>Lysobacterales</taxon>
        <taxon>Rhodanobacteraceae</taxon>
        <taxon>Rhodanobacter</taxon>
    </lineage>
</organism>